<proteinExistence type="predicted"/>
<feature type="signal peptide" evidence="1">
    <location>
        <begin position="1"/>
        <end position="25"/>
    </location>
</feature>
<gene>
    <name evidence="2" type="ORF">H9763_02820</name>
</gene>
<evidence type="ECO:0000313" key="2">
    <source>
        <dbReference type="EMBL" id="HJB90382.1"/>
    </source>
</evidence>
<dbReference type="Proteomes" id="UP000886883">
    <property type="component" value="Unassembled WGS sequence"/>
</dbReference>
<sequence length="506" mass="56749">MRKIGKALSFAVCCALLLFCSGAGASARADAAERGCRIAVADSLSGDEDAKKMRLQIGEDIAELAKRNLPAAGQVNVRIVEGKTSFDESGELQCSIADFESRAYRPFLVEAYCGVREPWIGYGISGYVFGEETDAGFLKTWYQNPENMGTLRLFGLRFWPDWVTEEEGKAARQTAVSLAAMLTEGGSFDWIYEPVTDLARQEWLDSIGADAVYEDEYAGYLDGYRFDTGEGYLIRISDDQNVYTFYDVLQDVQTAEEAETFLYRERFWKERIYKTLQEEGGAAFDGAILGKDNIPRIEYVLKDDAGSRSMTYGSRDKIVLNRSAFGHLGYWINCILKPKGTHWNQGALIMYFNMVFAEDDYVGDAVKDFARTGAFFSDPAAEDRAADEAVFEYMETLSAQGNRSLNRAFVDACSAAQLFDGLELNASFDTAYREMDSNEGKKVWPGDELTRAQAVSFFAWLTDRYTMEKTLQLCAAKEPDYQRIFGTSCEELKNGWMEWLSSAVEA</sequence>
<evidence type="ECO:0008006" key="4">
    <source>
        <dbReference type="Google" id="ProtNLM"/>
    </source>
</evidence>
<dbReference type="EMBL" id="DWXE01000010">
    <property type="protein sequence ID" value="HJB90382.1"/>
    <property type="molecule type" value="Genomic_DNA"/>
</dbReference>
<reference evidence="2" key="2">
    <citation type="submission" date="2021-04" db="EMBL/GenBank/DDBJ databases">
        <authorList>
            <person name="Gilroy R."/>
        </authorList>
    </citation>
    <scope>NUCLEOTIDE SEQUENCE</scope>
    <source>
        <strain evidence="2">USAMLcec3-2134</strain>
    </source>
</reference>
<organism evidence="2 3">
    <name type="scientific">Candidatus Eisenbergiella merdigallinarum</name>
    <dbReference type="NCBI Taxonomy" id="2838552"/>
    <lineage>
        <taxon>Bacteria</taxon>
        <taxon>Bacillati</taxon>
        <taxon>Bacillota</taxon>
        <taxon>Clostridia</taxon>
        <taxon>Lachnospirales</taxon>
        <taxon>Lachnospiraceae</taxon>
        <taxon>Eisenbergiella</taxon>
    </lineage>
</organism>
<name>A0A9D2SD91_9FIRM</name>
<evidence type="ECO:0000256" key="1">
    <source>
        <dbReference type="SAM" id="SignalP"/>
    </source>
</evidence>
<reference evidence="2" key="1">
    <citation type="journal article" date="2021" name="PeerJ">
        <title>Extensive microbial diversity within the chicken gut microbiome revealed by metagenomics and culture.</title>
        <authorList>
            <person name="Gilroy R."/>
            <person name="Ravi A."/>
            <person name="Getino M."/>
            <person name="Pursley I."/>
            <person name="Horton D.L."/>
            <person name="Alikhan N.F."/>
            <person name="Baker D."/>
            <person name="Gharbi K."/>
            <person name="Hall N."/>
            <person name="Watson M."/>
            <person name="Adriaenssens E.M."/>
            <person name="Foster-Nyarko E."/>
            <person name="Jarju S."/>
            <person name="Secka A."/>
            <person name="Antonio M."/>
            <person name="Oren A."/>
            <person name="Chaudhuri R.R."/>
            <person name="La Ragione R."/>
            <person name="Hildebrand F."/>
            <person name="Pallen M.J."/>
        </authorList>
    </citation>
    <scope>NUCLEOTIDE SEQUENCE</scope>
    <source>
        <strain evidence="2">USAMLcec3-2134</strain>
    </source>
</reference>
<evidence type="ECO:0000313" key="3">
    <source>
        <dbReference type="Proteomes" id="UP000886883"/>
    </source>
</evidence>
<accession>A0A9D2SD91</accession>
<keyword evidence="1" id="KW-0732">Signal</keyword>
<dbReference type="AlphaFoldDB" id="A0A9D2SD91"/>
<feature type="chain" id="PRO_5039138492" description="Extracellular solute-binding protein" evidence="1">
    <location>
        <begin position="26"/>
        <end position="506"/>
    </location>
</feature>
<comment type="caution">
    <text evidence="2">The sequence shown here is derived from an EMBL/GenBank/DDBJ whole genome shotgun (WGS) entry which is preliminary data.</text>
</comment>
<protein>
    <recommendedName>
        <fullName evidence="4">Extracellular solute-binding protein</fullName>
    </recommendedName>
</protein>